<dbReference type="EMBL" id="LWLN01000001">
    <property type="protein sequence ID" value="OLZ41005.1"/>
    <property type="molecule type" value="Genomic_DNA"/>
</dbReference>
<protein>
    <submittedName>
        <fullName evidence="2">Uncharacterized protein</fullName>
    </submittedName>
</protein>
<name>A0A1S8AWE3_9EURY</name>
<organism evidence="2 3">
    <name type="scientific">Natrinema saccharevitans</name>
    <dbReference type="NCBI Taxonomy" id="301967"/>
    <lineage>
        <taxon>Archaea</taxon>
        <taxon>Methanobacteriati</taxon>
        <taxon>Methanobacteriota</taxon>
        <taxon>Stenosarchaea group</taxon>
        <taxon>Halobacteria</taxon>
        <taxon>Halobacteriales</taxon>
        <taxon>Natrialbaceae</taxon>
        <taxon>Natrinema</taxon>
    </lineage>
</organism>
<dbReference type="Proteomes" id="UP000189370">
    <property type="component" value="Unassembled WGS sequence"/>
</dbReference>
<dbReference type="STRING" id="301967.A6E15_08380"/>
<gene>
    <name evidence="2" type="ORF">A6E15_08380</name>
</gene>
<evidence type="ECO:0000313" key="3">
    <source>
        <dbReference type="Proteomes" id="UP000189370"/>
    </source>
</evidence>
<dbReference type="AlphaFoldDB" id="A0A1S8AWE3"/>
<sequence>MGPKRRTKRGCRRRKTSTPTASRGIRRSADHSSGQRPREEAVDDGDETVSAPAMGTDADPDDFSVGDRIETTVRRICTQEGVTRYGFKIRPESE</sequence>
<evidence type="ECO:0000256" key="1">
    <source>
        <dbReference type="SAM" id="MobiDB-lite"/>
    </source>
</evidence>
<proteinExistence type="predicted"/>
<feature type="region of interest" description="Disordered" evidence="1">
    <location>
        <begin position="1"/>
        <end position="65"/>
    </location>
</feature>
<reference evidence="3" key="1">
    <citation type="submission" date="2016-04" db="EMBL/GenBank/DDBJ databases">
        <authorList>
            <person name="Chen S.-C."/>
            <person name="Lai M.-C."/>
        </authorList>
    </citation>
    <scope>NUCLEOTIDE SEQUENCE [LARGE SCALE GENOMIC DNA]</scope>
    <source>
        <strain evidence="3">AB14</strain>
    </source>
</reference>
<comment type="caution">
    <text evidence="2">The sequence shown here is derived from an EMBL/GenBank/DDBJ whole genome shotgun (WGS) entry which is preliminary data.</text>
</comment>
<feature type="compositionally biased region" description="Basic residues" evidence="1">
    <location>
        <begin position="1"/>
        <end position="16"/>
    </location>
</feature>
<keyword evidence="3" id="KW-1185">Reference proteome</keyword>
<evidence type="ECO:0000313" key="2">
    <source>
        <dbReference type="EMBL" id="OLZ41005.1"/>
    </source>
</evidence>
<accession>A0A1S8AWE3</accession>